<feature type="compositionally biased region" description="Basic and acidic residues" evidence="1">
    <location>
        <begin position="451"/>
        <end position="460"/>
    </location>
</feature>
<feature type="compositionally biased region" description="Polar residues" evidence="1">
    <location>
        <begin position="168"/>
        <end position="177"/>
    </location>
</feature>
<dbReference type="GO" id="GO:0030125">
    <property type="term" value="C:clathrin vesicle coat"/>
    <property type="evidence" value="ECO:0007669"/>
    <property type="project" value="TreeGrafter"/>
</dbReference>
<dbReference type="GO" id="GO:0006897">
    <property type="term" value="P:endocytosis"/>
    <property type="evidence" value="ECO:0007669"/>
    <property type="project" value="InterPro"/>
</dbReference>
<feature type="compositionally biased region" description="Pro residues" evidence="1">
    <location>
        <begin position="419"/>
        <end position="434"/>
    </location>
</feature>
<protein>
    <recommendedName>
        <fullName evidence="2">NECAP PHear domain-containing protein</fullName>
    </recommendedName>
</protein>
<dbReference type="PANTHER" id="PTHR12847:SF3">
    <property type="entry name" value="EAR-BINDING COAT-ASSOCIATED PROTEIN 2, PUTATIVE, EXPRESSED-RELATED"/>
    <property type="match status" value="1"/>
</dbReference>
<gene>
    <name evidence="3" type="ORF">VOLCADRAFT_106312</name>
</gene>
<evidence type="ECO:0000313" key="4">
    <source>
        <dbReference type="Proteomes" id="UP000001058"/>
    </source>
</evidence>
<dbReference type="InterPro" id="IPR011993">
    <property type="entry name" value="PH-like_dom_sf"/>
</dbReference>
<dbReference type="KEGG" id="vcn:VOLCADRAFT_106312"/>
<dbReference type="CDD" id="cd13228">
    <property type="entry name" value="PHear_NECAP"/>
    <property type="match status" value="1"/>
</dbReference>
<dbReference type="AlphaFoldDB" id="D8U6H7"/>
<dbReference type="eggNOG" id="KOG2500">
    <property type="taxonomic scope" value="Eukaryota"/>
</dbReference>
<reference evidence="3 4" key="1">
    <citation type="journal article" date="2010" name="Science">
        <title>Genomic analysis of organismal complexity in the multicellular green alga Volvox carteri.</title>
        <authorList>
            <person name="Prochnik S.E."/>
            <person name="Umen J."/>
            <person name="Nedelcu A.M."/>
            <person name="Hallmann A."/>
            <person name="Miller S.M."/>
            <person name="Nishii I."/>
            <person name="Ferris P."/>
            <person name="Kuo A."/>
            <person name="Mitros T."/>
            <person name="Fritz-Laylin L.K."/>
            <person name="Hellsten U."/>
            <person name="Chapman J."/>
            <person name="Simakov O."/>
            <person name="Rensing S.A."/>
            <person name="Terry A."/>
            <person name="Pangilinan J."/>
            <person name="Kapitonov V."/>
            <person name="Jurka J."/>
            <person name="Salamov A."/>
            <person name="Shapiro H."/>
            <person name="Schmutz J."/>
            <person name="Grimwood J."/>
            <person name="Lindquist E."/>
            <person name="Lucas S."/>
            <person name="Grigoriev I.V."/>
            <person name="Schmitt R."/>
            <person name="Kirk D."/>
            <person name="Rokhsar D.S."/>
        </authorList>
    </citation>
    <scope>NUCLEOTIDE SEQUENCE [LARGE SCALE GENOMIC DNA]</scope>
    <source>
        <strain evidence="4">f. Nagariensis / Eve</strain>
    </source>
</reference>
<organism evidence="4">
    <name type="scientific">Volvox carteri f. nagariensis</name>
    <dbReference type="NCBI Taxonomy" id="3068"/>
    <lineage>
        <taxon>Eukaryota</taxon>
        <taxon>Viridiplantae</taxon>
        <taxon>Chlorophyta</taxon>
        <taxon>core chlorophytes</taxon>
        <taxon>Chlorophyceae</taxon>
        <taxon>CS clade</taxon>
        <taxon>Chlamydomonadales</taxon>
        <taxon>Volvocaceae</taxon>
        <taxon>Volvox</taxon>
    </lineage>
</organism>
<dbReference type="PANTHER" id="PTHR12847">
    <property type="entry name" value="ATP-BINDING CASSETTE ABC TRANSPORTER-RELATED"/>
    <property type="match status" value="1"/>
</dbReference>
<keyword evidence="4" id="KW-1185">Reference proteome</keyword>
<evidence type="ECO:0000256" key="1">
    <source>
        <dbReference type="SAM" id="MobiDB-lite"/>
    </source>
</evidence>
<dbReference type="Pfam" id="PF07933">
    <property type="entry name" value="DUF1681"/>
    <property type="match status" value="1"/>
</dbReference>
<dbReference type="InterPro" id="IPR012466">
    <property type="entry name" value="NECAP_PHear"/>
</dbReference>
<dbReference type="STRING" id="3068.D8U6H7"/>
<evidence type="ECO:0000259" key="2">
    <source>
        <dbReference type="Pfam" id="PF07933"/>
    </source>
</evidence>
<proteinExistence type="predicted"/>
<sequence>MADTDTTDVEQTLHIARSVSVYRIPPRPGTTGWRSGEWLVSDKLFSGRMRIVAKGELCEIRLEDPHSGELFAICPVQYGQRSVCVEPVTDSSRYYVLRVEDSATRRHAFLGMGFDNRNDAFDFNEALASGTPLRHKPARYAEIQARRSYCVRCRGAVLFVPVAVRSTQPRVSPNDSHGTGFPGFVKPTPKPSHVSRGWVWSDLVANEQTKPPDTRGVGNALYSHCYMITVHLSAASQPPSPSLFSSRGLRRVQVRHEQHVARERAAQAKVLAAAAAAMAGSAPCDGIVGVAAGAATTSSSRSGPAAQYWAPGAAAANSSAAAEVEGLYRQTSGLRLQEGQTIRVNVSGLKKPGTSAGAAAGGFLVAHGPVVPSCGPSAIVPGAIPPPPLLPPPASGLASVSGSGSTVSWATSHPGQIANPPPQLPVLSPHPGPHLPWNDGLGGVLPQHGDAPLRMDGRTDSTEKVPVLCASVITSGVTNAAGSTETTKGQDSWATFD</sequence>
<evidence type="ECO:0000313" key="3">
    <source>
        <dbReference type="EMBL" id="EFJ44715.1"/>
    </source>
</evidence>
<feature type="region of interest" description="Disordered" evidence="1">
    <location>
        <begin position="406"/>
        <end position="460"/>
    </location>
</feature>
<name>D8U6H7_VOLCA</name>
<dbReference type="InParanoid" id="D8U6H7"/>
<dbReference type="GeneID" id="9624208"/>
<dbReference type="Proteomes" id="UP000001058">
    <property type="component" value="Unassembled WGS sequence"/>
</dbReference>
<dbReference type="SUPFAM" id="SSF50729">
    <property type="entry name" value="PH domain-like"/>
    <property type="match status" value="1"/>
</dbReference>
<feature type="region of interest" description="Disordered" evidence="1">
    <location>
        <begin position="168"/>
        <end position="191"/>
    </location>
</feature>
<dbReference type="Gene3D" id="2.30.29.30">
    <property type="entry name" value="Pleckstrin-homology domain (PH domain)/Phosphotyrosine-binding domain (PTB)"/>
    <property type="match status" value="1"/>
</dbReference>
<accession>D8U6H7</accession>
<dbReference type="EMBL" id="GL378362">
    <property type="protein sequence ID" value="EFJ44715.1"/>
    <property type="molecule type" value="Genomic_DNA"/>
</dbReference>
<feature type="domain" description="NECAP PHear" evidence="2">
    <location>
        <begin position="10"/>
        <end position="129"/>
    </location>
</feature>
<dbReference type="OrthoDB" id="10265489at2759"/>
<dbReference type="RefSeq" id="XP_002954291.1">
    <property type="nucleotide sequence ID" value="XM_002954245.1"/>
</dbReference>